<dbReference type="AlphaFoldDB" id="A0A0F9PCS9"/>
<comment type="caution">
    <text evidence="1">The sequence shown here is derived from an EMBL/GenBank/DDBJ whole genome shotgun (WGS) entry which is preliminary data.</text>
</comment>
<dbReference type="EMBL" id="LAZR01006570">
    <property type="protein sequence ID" value="KKM91182.1"/>
    <property type="molecule type" value="Genomic_DNA"/>
</dbReference>
<gene>
    <name evidence="1" type="ORF">LCGC14_1231150</name>
</gene>
<evidence type="ECO:0008006" key="2">
    <source>
        <dbReference type="Google" id="ProtNLM"/>
    </source>
</evidence>
<protein>
    <recommendedName>
        <fullName evidence="2">N-acetyltransferase domain-containing protein</fullName>
    </recommendedName>
</protein>
<sequence length="399" mass="45741">MEQIIQKIEKKEYKSISVRSVTNLTEIEHALNTTLDLQVDELKSEIIKRHIEYLDSKFNIPNYRIRVFVAYSSGKPCGYIVSDLNPEYKSYGRKCGTFGWLYANNFEACRGLIKRCELYVKESKLRKIRGPINFPKNEMGFGLQTEGIGEQILYGVSQPSPNSRLLSYLQDLNYKIESEYTCLRVDEVSWKKGNKLNKGLKLCCLPVDILEEKLDEIVDLAKDSFSAILPDTSGGGTKNIENLIELATSLPKSHFGFQEDPNLYTRYKNIPEFVEAWKETDLENMVTMFPMVFERSTNKLIGMLIGVPDYYQYWQGEYVSRINVHTAMVRRGYNGKGVFSSLNNFGQTTNRSLRGTTYFEGTAVWTKNSSGVNNEDAVSSIFPHCTSIRKHVVFEKRVK</sequence>
<proteinExistence type="predicted"/>
<organism evidence="1">
    <name type="scientific">marine sediment metagenome</name>
    <dbReference type="NCBI Taxonomy" id="412755"/>
    <lineage>
        <taxon>unclassified sequences</taxon>
        <taxon>metagenomes</taxon>
        <taxon>ecological metagenomes</taxon>
    </lineage>
</organism>
<name>A0A0F9PCS9_9ZZZZ</name>
<evidence type="ECO:0000313" key="1">
    <source>
        <dbReference type="EMBL" id="KKM91182.1"/>
    </source>
</evidence>
<reference evidence="1" key="1">
    <citation type="journal article" date="2015" name="Nature">
        <title>Complex archaea that bridge the gap between prokaryotes and eukaryotes.</title>
        <authorList>
            <person name="Spang A."/>
            <person name="Saw J.H."/>
            <person name="Jorgensen S.L."/>
            <person name="Zaremba-Niedzwiedzka K."/>
            <person name="Martijn J."/>
            <person name="Lind A.E."/>
            <person name="van Eijk R."/>
            <person name="Schleper C."/>
            <person name="Guy L."/>
            <person name="Ettema T.J."/>
        </authorList>
    </citation>
    <scope>NUCLEOTIDE SEQUENCE</scope>
</reference>
<accession>A0A0F9PCS9</accession>